<evidence type="ECO:0000256" key="4">
    <source>
        <dbReference type="ARBA" id="ARBA00023136"/>
    </source>
</evidence>
<accession>A0A9X2L2K0</accession>
<dbReference type="InterPro" id="IPR007452">
    <property type="entry name" value="TamB_C"/>
</dbReference>
<organism evidence="7 8">
    <name type="scientific">Gracilimonas sediminicola</name>
    <dbReference type="NCBI Taxonomy" id="2952158"/>
    <lineage>
        <taxon>Bacteria</taxon>
        <taxon>Pseudomonadati</taxon>
        <taxon>Balneolota</taxon>
        <taxon>Balneolia</taxon>
        <taxon>Balneolales</taxon>
        <taxon>Balneolaceae</taxon>
        <taxon>Gracilimonas</taxon>
    </lineage>
</organism>
<protein>
    <submittedName>
        <fullName evidence="7">Translocation/assembly module TamB domain-containing protein</fullName>
    </submittedName>
</protein>
<dbReference type="GO" id="GO:0097347">
    <property type="term" value="C:TAM protein secretion complex"/>
    <property type="evidence" value="ECO:0007669"/>
    <property type="project" value="TreeGrafter"/>
</dbReference>
<evidence type="ECO:0000259" key="6">
    <source>
        <dbReference type="Pfam" id="PF05170"/>
    </source>
</evidence>
<evidence type="ECO:0000256" key="2">
    <source>
        <dbReference type="ARBA" id="ARBA00022692"/>
    </source>
</evidence>
<evidence type="ECO:0000256" key="1">
    <source>
        <dbReference type="ARBA" id="ARBA00004167"/>
    </source>
</evidence>
<gene>
    <name evidence="7" type="ORF">NM125_05775</name>
</gene>
<keyword evidence="2" id="KW-0812">Transmembrane</keyword>
<dbReference type="GO" id="GO:0009306">
    <property type="term" value="P:protein secretion"/>
    <property type="evidence" value="ECO:0007669"/>
    <property type="project" value="InterPro"/>
</dbReference>
<keyword evidence="4" id="KW-0472">Membrane</keyword>
<dbReference type="PANTHER" id="PTHR36985">
    <property type="entry name" value="TRANSLOCATION AND ASSEMBLY MODULE SUBUNIT TAMB"/>
    <property type="match status" value="1"/>
</dbReference>
<evidence type="ECO:0000313" key="8">
    <source>
        <dbReference type="Proteomes" id="UP001139125"/>
    </source>
</evidence>
<reference evidence="7" key="1">
    <citation type="submission" date="2022-06" db="EMBL/GenBank/DDBJ databases">
        <title>Gracilimonas sp. CAU 1638 isolated from sea sediment.</title>
        <authorList>
            <person name="Kim W."/>
        </authorList>
    </citation>
    <scope>NUCLEOTIDE SEQUENCE</scope>
    <source>
        <strain evidence="7">CAU 1638</strain>
    </source>
</reference>
<proteinExistence type="predicted"/>
<dbReference type="InterPro" id="IPR007844">
    <property type="entry name" value="AsmA"/>
</dbReference>
<sequence length="1511" mass="166818">MSEKNTHIMVRILKVTGWTLLALFILGAALRLSLKTSPVHNFAKNKITSLANQQLNGTLSIGNIDGDLWNDFIVTSITLQQTDTLASIDTLGIRYNIWSLLNSSFQAQQIRVNGLKASIIEEADTTFNVQNLVKEAEPTQPSSESAFGLYLEKILVENSSVFVRSSSYLPDSALTIENLNASAGFYLDEDISGSLSSLSFKVKEGRLPSAIAVETAGSYQNQEITLNRLVVETGRSMFNASAFANLQDSTFNARAETNPFSLKDLQAYLQNDIPAQELQLGLKVGGSADSLHIEVTAEGEGFDEFLAITDLSFSGIPTLKKLGISAQNIDVGYFTNDSVKAYIGGFQATVEGQITQNYQNMNATWGYTLSGIRYQDYVFEEFFGSGTIANEELRANFELSDGEDKIIANPSVQQLFDEHPSWQVPVVVSNLDIGWWLQNPELNGKLSLRGRLDGKGFQPSEQPWTFRLYPSSSAKSRPAFVNKPGKPKRMIPHVGTDTLTINGQVVSDFNIQGSVTKDSLKAGGFVQLIDSKISFNSAVADYLGEAPSYSYTVNTSSFNASEIAGVEDFPTSINLKATGSGRYFDPEKIELQSNLLIDSSYVNGAAFDRLNIMANLNGDILTISEGDLNSEVIEGTFSGRRNLQDQSDPMNKLAVDMKIKNLQPLASVLGIQLLSAQGTVTGNITEKENRLQFDGNVDLQDFKYDTLLSAQSIEGNTLIGIGDNYSYDLTLNFGQPAYSDFALQDIHFETIGIASPDSMNGTFMLDIESDDAGEITQSGNYEINLESLRTHLMWQKFDFTTPARVLSLQSPFRLTYQDATIQTDTLHLQSDGGTYLTMAIPYADSLKQEGWIRGRDFDFGVIQEIIFDERLVDGILSGNMRFANSPQDLSGDGLLTFTNLAYQGTEVDTMNLNFSLVAERLKAELGLKMNGEEKVSGRMDVPFVAADPATLDDSFFEEPVSGQFLINPVQLSEFQNLLNAFGITGTSGILSFNGELSGTAGEPDMEGIFQLADPTLSGIKIDSAFAEFRYHHQQKNVTANAEIRARGQQAASIRSELPISVDFRTLAMNMPDENDSLYISMVTDDFNLSVFNDFLDKQYMNKLRGMLNADIEIAGTKSTLTPQGYLRLDKGELSVPIAGIKLTEIKSEFDFNESGLRLNQLTARSGSGGFNASGSIDMEGITPTNLNIDAKASRFRLANTSDYNLTIDLDSKLSGKPTRPTASGELRIKNGFVYLQDFGERSVETVELEGEEISSFSAYDSLSIDMRFVIERNFLIRNRRYLDMEIAMTGELDAQKQVEQDLQLFGTLNAQRGYVRPLGKQFTLDEGTFTFSGPVTNPDLFIKTSYVPQSSQKQGDPIILYYIIEGQAEDPDFRFESTPQMEQQDIVCYTLFNKPCYALESWQQVVSGSSGSSPTDLLVDVLLDEFEALATQQLGIDVVQIDNSGANGNPSIKTGWYLNRRTFFAIVNEISGATPETLFILEYLLTKNLDLILTQGDDNRQGIDIRWQYDY</sequence>
<dbReference type="PANTHER" id="PTHR36985:SF1">
    <property type="entry name" value="TRANSLOCATION AND ASSEMBLY MODULE SUBUNIT TAMB"/>
    <property type="match status" value="1"/>
</dbReference>
<feature type="domain" description="AsmA" evidence="6">
    <location>
        <begin position="9"/>
        <end position="162"/>
    </location>
</feature>
<evidence type="ECO:0000259" key="5">
    <source>
        <dbReference type="Pfam" id="PF04357"/>
    </source>
</evidence>
<dbReference type="Pfam" id="PF04357">
    <property type="entry name" value="TamB"/>
    <property type="match status" value="1"/>
</dbReference>
<dbReference type="RefSeq" id="WP_255133711.1">
    <property type="nucleotide sequence ID" value="NZ_JANDBC010000001.1"/>
</dbReference>
<evidence type="ECO:0000313" key="7">
    <source>
        <dbReference type="EMBL" id="MCP9291084.1"/>
    </source>
</evidence>
<comment type="caution">
    <text evidence="7">The sequence shown here is derived from an EMBL/GenBank/DDBJ whole genome shotgun (WGS) entry which is preliminary data.</text>
</comment>
<dbReference type="EMBL" id="JANDBC010000001">
    <property type="protein sequence ID" value="MCP9291084.1"/>
    <property type="molecule type" value="Genomic_DNA"/>
</dbReference>
<comment type="subcellular location">
    <subcellularLocation>
        <location evidence="1">Membrane</location>
        <topology evidence="1">Single-pass membrane protein</topology>
    </subcellularLocation>
</comment>
<dbReference type="GO" id="GO:0005886">
    <property type="term" value="C:plasma membrane"/>
    <property type="evidence" value="ECO:0007669"/>
    <property type="project" value="InterPro"/>
</dbReference>
<dbReference type="Proteomes" id="UP001139125">
    <property type="component" value="Unassembled WGS sequence"/>
</dbReference>
<dbReference type="Pfam" id="PF05170">
    <property type="entry name" value="AsmA"/>
    <property type="match status" value="1"/>
</dbReference>
<name>A0A9X2L2K0_9BACT</name>
<keyword evidence="3" id="KW-1133">Transmembrane helix</keyword>
<evidence type="ECO:0000256" key="3">
    <source>
        <dbReference type="ARBA" id="ARBA00022989"/>
    </source>
</evidence>
<feature type="domain" description="Translocation and assembly module TamB C-terminal" evidence="5">
    <location>
        <begin position="1160"/>
        <end position="1511"/>
    </location>
</feature>
<keyword evidence="8" id="KW-1185">Reference proteome</keyword>